<keyword evidence="1" id="KW-1133">Transmembrane helix</keyword>
<evidence type="ECO:0008006" key="4">
    <source>
        <dbReference type="Google" id="ProtNLM"/>
    </source>
</evidence>
<keyword evidence="1" id="KW-0812">Transmembrane</keyword>
<keyword evidence="3" id="KW-1185">Reference proteome</keyword>
<evidence type="ECO:0000313" key="2">
    <source>
        <dbReference type="EMBL" id="MFC4822915.1"/>
    </source>
</evidence>
<dbReference type="Proteomes" id="UP001595945">
    <property type="component" value="Unassembled WGS sequence"/>
</dbReference>
<feature type="transmembrane region" description="Helical" evidence="1">
    <location>
        <begin position="13"/>
        <end position="33"/>
    </location>
</feature>
<accession>A0ABD5PX47</accession>
<protein>
    <recommendedName>
        <fullName evidence="4">N-terminal 7TM region of histidine kinase</fullName>
    </recommendedName>
</protein>
<evidence type="ECO:0000256" key="1">
    <source>
        <dbReference type="SAM" id="Phobius"/>
    </source>
</evidence>
<gene>
    <name evidence="2" type="ORF">ACFO9K_01435</name>
</gene>
<dbReference type="EMBL" id="JBHSHT010000001">
    <property type="protein sequence ID" value="MFC4822915.1"/>
    <property type="molecule type" value="Genomic_DNA"/>
</dbReference>
<dbReference type="RefSeq" id="WP_254267578.1">
    <property type="nucleotide sequence ID" value="NZ_CP100400.1"/>
</dbReference>
<evidence type="ECO:0000313" key="3">
    <source>
        <dbReference type="Proteomes" id="UP001595945"/>
    </source>
</evidence>
<proteinExistence type="predicted"/>
<sequence>MPGSPDPVLGSDALNVGVATLVAGLFVALPYVLRNRFDRRRLAVVGGLAYAVVCLGAWAGARFVADAFVAGMTADPAVFAGWTLAGAVVLGAQAAVPYYCFARWRLVAPLAALFAVTVLILPPFLSVRGESDPLALYALVFGPLLVGLTCLGGLAEYAVRQVALDGR</sequence>
<feature type="transmembrane region" description="Helical" evidence="1">
    <location>
        <begin position="137"/>
        <end position="159"/>
    </location>
</feature>
<feature type="transmembrane region" description="Helical" evidence="1">
    <location>
        <begin position="106"/>
        <end position="125"/>
    </location>
</feature>
<dbReference type="AlphaFoldDB" id="A0ABD5PX47"/>
<dbReference type="GeneID" id="73046042"/>
<name>A0ABD5PX47_9EURY</name>
<reference evidence="2 3" key="1">
    <citation type="journal article" date="2019" name="Int. J. Syst. Evol. Microbiol.">
        <title>The Global Catalogue of Microorganisms (GCM) 10K type strain sequencing project: providing services to taxonomists for standard genome sequencing and annotation.</title>
        <authorList>
            <consortium name="The Broad Institute Genomics Platform"/>
            <consortium name="The Broad Institute Genome Sequencing Center for Infectious Disease"/>
            <person name="Wu L."/>
            <person name="Ma J."/>
        </authorList>
    </citation>
    <scope>NUCLEOTIDE SEQUENCE [LARGE SCALE GENOMIC DNA]</scope>
    <source>
        <strain evidence="2 3">XZYJ18</strain>
    </source>
</reference>
<organism evidence="2 3">
    <name type="scientific">Halorussus aquaticus</name>
    <dbReference type="NCBI Taxonomy" id="2953748"/>
    <lineage>
        <taxon>Archaea</taxon>
        <taxon>Methanobacteriati</taxon>
        <taxon>Methanobacteriota</taxon>
        <taxon>Stenosarchaea group</taxon>
        <taxon>Halobacteria</taxon>
        <taxon>Halobacteriales</taxon>
        <taxon>Haladaptataceae</taxon>
        <taxon>Halorussus</taxon>
    </lineage>
</organism>
<comment type="caution">
    <text evidence="2">The sequence shown here is derived from an EMBL/GenBank/DDBJ whole genome shotgun (WGS) entry which is preliminary data.</text>
</comment>
<feature type="transmembrane region" description="Helical" evidence="1">
    <location>
        <begin position="77"/>
        <end position="99"/>
    </location>
</feature>
<keyword evidence="1" id="KW-0472">Membrane</keyword>
<feature type="transmembrane region" description="Helical" evidence="1">
    <location>
        <begin position="42"/>
        <end position="65"/>
    </location>
</feature>